<dbReference type="PANTHER" id="PTHR12534:SF0">
    <property type="entry name" value="SMALL RIBOSOMAL SUBUNIT PROTEIN US2M"/>
    <property type="match status" value="1"/>
</dbReference>
<dbReference type="Gene3D" id="3.40.50.10490">
    <property type="entry name" value="Glucose-6-phosphate isomerase like protein, domain 1"/>
    <property type="match status" value="1"/>
</dbReference>
<reference evidence="2" key="1">
    <citation type="journal article" date="2015" name="Mitochondrial DNA">
        <title>Complete mitochondrial genome of Pseudoperonospora cubensis.</title>
        <authorList>
            <person name="Lu W.J."/>
            <person name="Hu W.G."/>
            <person name="Wang G.P."/>
        </authorList>
    </citation>
    <scope>NUCLEOTIDE SEQUENCE</scope>
</reference>
<evidence type="ECO:0000256" key="1">
    <source>
        <dbReference type="ARBA" id="ARBA00006242"/>
    </source>
</evidence>
<proteinExistence type="inferred from homology"/>
<dbReference type="RefSeq" id="YP_009164909.1">
    <property type="nucleotide sequence ID" value="NC_027859.1"/>
</dbReference>
<reference evidence="2" key="2">
    <citation type="submission" date="2015-06" db="EMBL/GenBank/DDBJ databases">
        <authorList>
            <person name="Hoefler B.C."/>
            <person name="Straight P.D."/>
        </authorList>
    </citation>
    <scope>NUCLEOTIDE SEQUENCE</scope>
</reference>
<dbReference type="InterPro" id="IPR005706">
    <property type="entry name" value="Ribosomal_uS2_bac/mit/plastid"/>
</dbReference>
<geneLocation type="mitochondrion" evidence="2"/>
<dbReference type="GO" id="GO:0003735">
    <property type="term" value="F:structural constituent of ribosome"/>
    <property type="evidence" value="ECO:0007669"/>
    <property type="project" value="InterPro"/>
</dbReference>
<dbReference type="AlphaFoldDB" id="A0A0U2GJB0"/>
<keyword evidence="2" id="KW-0689">Ribosomal protein</keyword>
<protein>
    <submittedName>
        <fullName evidence="2">Ribosomal protein S2</fullName>
    </submittedName>
</protein>
<keyword evidence="2" id="KW-0496">Mitochondrion</keyword>
<dbReference type="EMBL" id="KT072718">
    <property type="protein sequence ID" value="AKZ29846.1"/>
    <property type="molecule type" value="Genomic_DNA"/>
</dbReference>
<name>A0A0U2GJB0_PSECC</name>
<dbReference type="Pfam" id="PF00318">
    <property type="entry name" value="Ribosomal_S2"/>
    <property type="match status" value="1"/>
</dbReference>
<comment type="similarity">
    <text evidence="1">Belongs to the universal ribosomal protein uS2 family.</text>
</comment>
<dbReference type="GO" id="GO:0005763">
    <property type="term" value="C:mitochondrial small ribosomal subunit"/>
    <property type="evidence" value="ECO:0007669"/>
    <property type="project" value="TreeGrafter"/>
</dbReference>
<keyword evidence="2" id="KW-0687">Ribonucleoprotein</keyword>
<dbReference type="InterPro" id="IPR001865">
    <property type="entry name" value="Ribosomal_uS2"/>
</dbReference>
<sequence length="202" mass="23848">MIQKKKNIQDNTLNLLFKSKNMYGESLISTNKEILPFIYGSRHNHTIINLKNVSFFLKRIFKLIKYIVQKNEKILIIGNADEIKFLFTSAFKKKNSNVIFFNKEWINGLLTNQIMNTTFNKVINYLIKEQQIKLILIIKSSVKDTFLNQEISTLKIPIISLINTNQTIKNINYPIITNSKIFNQYIQIQSIYTIMYLLRKIF</sequence>
<organism evidence="2">
    <name type="scientific">Pseudoperonospora cubensis</name>
    <name type="common">Downy midlew of cucurbits</name>
    <dbReference type="NCBI Taxonomy" id="143453"/>
    <lineage>
        <taxon>Eukaryota</taxon>
        <taxon>Sar</taxon>
        <taxon>Stramenopiles</taxon>
        <taxon>Oomycota</taxon>
        <taxon>Peronosporomycetes</taxon>
        <taxon>Peronosporales</taxon>
        <taxon>Peronosporaceae</taxon>
        <taxon>Pseudoperonospora</taxon>
    </lineage>
</organism>
<accession>A0A0U2GJB0</accession>
<dbReference type="SUPFAM" id="SSF52313">
    <property type="entry name" value="Ribosomal protein S2"/>
    <property type="match status" value="1"/>
</dbReference>
<dbReference type="InterPro" id="IPR023591">
    <property type="entry name" value="Ribosomal_uS2_flav_dom_sf"/>
</dbReference>
<dbReference type="GeneID" id="25769179"/>
<dbReference type="GO" id="GO:0006412">
    <property type="term" value="P:translation"/>
    <property type="evidence" value="ECO:0007669"/>
    <property type="project" value="InterPro"/>
</dbReference>
<dbReference type="PANTHER" id="PTHR12534">
    <property type="entry name" value="30S RIBOSOMAL PROTEIN S2 PROKARYOTIC AND ORGANELLAR"/>
    <property type="match status" value="1"/>
</dbReference>
<evidence type="ECO:0000313" key="2">
    <source>
        <dbReference type="EMBL" id="AKZ29846.1"/>
    </source>
</evidence>
<gene>
    <name evidence="2" type="primary">rps2</name>
</gene>